<dbReference type="AlphaFoldDB" id="A0A375I0L6"/>
<feature type="transmembrane region" description="Helical" evidence="1">
    <location>
        <begin position="167"/>
        <end position="185"/>
    </location>
</feature>
<keyword evidence="3" id="KW-1185">Reference proteome</keyword>
<keyword evidence="1" id="KW-0812">Transmembrane</keyword>
<keyword evidence="1" id="KW-1133">Transmembrane helix</keyword>
<evidence type="ECO:0000313" key="3">
    <source>
        <dbReference type="Proteomes" id="UP000265962"/>
    </source>
</evidence>
<organism evidence="2 3">
    <name type="scientific">Propionibacterium ruminifibrarum</name>
    <dbReference type="NCBI Taxonomy" id="1962131"/>
    <lineage>
        <taxon>Bacteria</taxon>
        <taxon>Bacillati</taxon>
        <taxon>Actinomycetota</taxon>
        <taxon>Actinomycetes</taxon>
        <taxon>Propionibacteriales</taxon>
        <taxon>Propionibacteriaceae</taxon>
        <taxon>Propionibacterium</taxon>
    </lineage>
</organism>
<protein>
    <recommendedName>
        <fullName evidence="4">ABC-2 type transport system permease protein</fullName>
    </recommendedName>
</protein>
<feature type="transmembrane region" description="Helical" evidence="1">
    <location>
        <begin position="97"/>
        <end position="121"/>
    </location>
</feature>
<feature type="transmembrane region" description="Helical" evidence="1">
    <location>
        <begin position="133"/>
        <end position="160"/>
    </location>
</feature>
<feature type="transmembrane region" description="Helical" evidence="1">
    <location>
        <begin position="18"/>
        <end position="36"/>
    </location>
</feature>
<dbReference type="Proteomes" id="UP000265962">
    <property type="component" value="Unassembled WGS sequence"/>
</dbReference>
<keyword evidence="1" id="KW-0472">Membrane</keyword>
<gene>
    <name evidence="2" type="ORF">PROPJV5_1341</name>
</gene>
<evidence type="ECO:0000256" key="1">
    <source>
        <dbReference type="SAM" id="Phobius"/>
    </source>
</evidence>
<evidence type="ECO:0000313" key="2">
    <source>
        <dbReference type="EMBL" id="SPF68346.1"/>
    </source>
</evidence>
<dbReference type="EMBL" id="OMOH01000004">
    <property type="protein sequence ID" value="SPF68346.1"/>
    <property type="molecule type" value="Genomic_DNA"/>
</dbReference>
<feature type="transmembrane region" description="Helical" evidence="1">
    <location>
        <begin position="56"/>
        <end position="76"/>
    </location>
</feature>
<dbReference type="OrthoDB" id="3174471at2"/>
<sequence>MTLINAAGAHARITRRRVWLWFAIVPLTAFGALLAFVSPGAPRTGDTPDLVFTGQIIALFCGAAYAAAFTDFFASTSRRSMDEIEASTPVAPPVRHAALVLGTLGVVLVPSAVVLVGAGIWQTAAGHGAAVPAAIAVLGTIVLPSALIATCLSAFLGALLPHGVARVAAVLLWFGAVFSTPLIPLPTLNGTVLNLVGDTVAAGLYGAQPLYPRYAPTGPLGLDAATPRAAALSLAWQAVLIALLLTAGSSLARARNRS</sequence>
<accession>A0A375I0L6</accession>
<evidence type="ECO:0008006" key="4">
    <source>
        <dbReference type="Google" id="ProtNLM"/>
    </source>
</evidence>
<dbReference type="RefSeq" id="WP_119715504.1">
    <property type="nucleotide sequence ID" value="NZ_OMOH01000004.1"/>
</dbReference>
<reference evidence="3" key="1">
    <citation type="submission" date="2018-02" db="EMBL/GenBank/DDBJ databases">
        <authorList>
            <person name="Hornung B."/>
        </authorList>
    </citation>
    <scope>NUCLEOTIDE SEQUENCE [LARGE SCALE GENOMIC DNA]</scope>
</reference>
<proteinExistence type="predicted"/>
<name>A0A375I0L6_9ACTN</name>
<feature type="transmembrane region" description="Helical" evidence="1">
    <location>
        <begin position="229"/>
        <end position="252"/>
    </location>
</feature>